<feature type="compositionally biased region" description="Basic and acidic residues" evidence="6">
    <location>
        <begin position="1572"/>
        <end position="1607"/>
    </location>
</feature>
<keyword evidence="3" id="KW-0227">DNA damage</keyword>
<feature type="compositionally biased region" description="Basic and acidic residues" evidence="6">
    <location>
        <begin position="1416"/>
        <end position="1428"/>
    </location>
</feature>
<evidence type="ECO:0000313" key="8">
    <source>
        <dbReference type="EMBL" id="GFS15803.1"/>
    </source>
</evidence>
<feature type="compositionally biased region" description="Polar residues" evidence="6">
    <location>
        <begin position="961"/>
        <end position="971"/>
    </location>
</feature>
<feature type="compositionally biased region" description="Acidic residues" evidence="6">
    <location>
        <begin position="359"/>
        <end position="369"/>
    </location>
</feature>
<sequence length="2102" mass="226759">MHSSPKRTLFEPPKCRAFNRILLYKEQRHAISQGQYTSHFADQVSMDPDDFDQTQAIVLDDQDYNDDTDDLAPDGDKKPLFLSPDVRYELKNNEEVLFADVKCIYQIANDIDTVAESGSETDGSESLMLKYDVTDETSLEAAQRKENPNQDDSKNNNDDSVLPPTQSYAEDQSKSKVIVKDTPESAKTSSQAVKIDVPLPTLVLSESESSDEEGDRGGKGSKDAKKDTSRADVEVQDTLLCEDSDPESSRDKYEFAAATQAYGLGHEDESSRHSLIGAATQAYAPPKDDSDEDDDTDKKVMSEPTQAFVKADHVSKESKETAGTQSFKVEGNTPARGDQKNMLKELNNSDSSAAATQVFEEDEDDDDNDFNGAGLFAAATMACDDVIEEGDETEDEEGGDESHTAGPDAETQIFDAEAPTQKVVVAEKKDTQADTLAVGSSCDAVTLPVQNDKKVQSQRLSRNRSQRNCPNSDASTLDLPTQVIPAEDETLPIKGGGSRDVEAEAETQVFVEETVAVEDVVAKSKKLFARNKKGRQRKGKPAYDTELETQPVEGLKNSSTVRGQAIPKESKTSSKNITPVPDTLVIGDDFNKEMGDDNPTQLFDTHSGQEKGGEKAETVGYGNSDDPTQDFANSSSDLPTQVFSPADVADSPGKGSNKKSSALRKPGTCEKKDDAEAIFSEEDDDEVGEKPWLAATANEPTQVFDNNVQVSTRKSANSNKAGVTKVDNSTLELSSDEIDDSNEDAGSKPWKVSNENEATQAYGVCDDEDVACDDVKGKAVGAEEPTQAYCLVGEESSDDDTAEVGKKAGLIKEEPTQAYCLVAEESSDDDAAEVGKKAGGITEEATQAYGLESAQQSDDDVDDATQPFDNDVEEEDDDAGQKNVQNQGPTQKYDMAVEDGPKVQDGKSEAGVEDSGDDSDLEEISVLQRDQVEADALEQFPQLPGEGTGDKETLKEEKTIPETTVKQSKNASPSEPPLSPEIPDKSNESTPVFTDSMANSDGEEREAEKSNPIIPLPLPNKSPLKSALVDRRQSPSPARKRVNFTEPELSTQEEKEEERTTRTGGGTQSRRQRDGKTVTRGRLVRNDTNESTEEVSGKDHKKLETKTIENKSKTKQSRVGQSSKHNTETDGEDKKQDVMVEESASNKAAKASSSSGNSQGKATLEPAENDKGKFVNELPSKSRGRQRKVNEITQKGNVEAEACPIPVKSSSTVEIENSEQQVKPGENVNSNKVVDKDAKAESAEKKGIQSENTDVHANQNLPVNEDVKKGRGRTKGKSTTAADPKAITTSEDQETLTSTPEGRMSSRGRRITTSNHLKDYDTSTKPKGRVSRSSMHSSSPVLSANSSDPEVKSQRSENLDTSAQSTFSKTKAVDKVPKQTQSPTSQKQEDNTSLDTEQPAVSASGSAAATRRGRRGKLEVKAGSDGPKEAVVSESSFESQGNSERDTNIDDDAETKTKTGRRGATSRGRANKSTAKTNTEEAEGRTEDSEGAGGDSKGSASKLVKENKEATSPKKTRGQKSVGVSESGGVVHDNSNVIGSLNRDTGDENEMSTKTAPIQRKRGRKSTQNVKDGVEAKKPKTMLDLEDTEKVEKVEETEKLPEAEKPGKTRGRSKVSEKLGEQLTPAGTEKDATTEENLKSRRGRGSSRAVATGKAQEDLATGSGGASRDTVGKASQTPKTQKASEKNPSSDVKHVENNSSATAITKGQGRGRKSAAVAAVPDSTTVQHEDKSSDTHGNDLESQNNKMNTTRASSRQRSKAPVADDGEIKGQGKREDSAQEKLDQDSQSSVASRGRRRAKRPGMSEDSQSQGDSQAPADTLVKESVRLLPQDKKNSKEANMELQKGAKRTHSQPSPSPAKKSRKSSPPPPSTPSRRAIAAGEPPVGSPSLRKSTHNHEPKVMFTGVIDDQGEKIVKELGGELVGNIQECTHLITDKVRRTVKFLGGLAKGALIVTPQWLESSKQARTFLDGNKFLVNDPAMEKQYRFSLQSSIERASAAPLLQGYSVHVTPSVKPDPTQMKDILHCAGAKYLSTMPMKPHGQTVVVSCSEDQALWSAAAQAGVCVVGAEFILTGLLRQELQPQLFSLNKANTQQKGKSRGRHK</sequence>
<keyword evidence="5" id="KW-0539">Nucleus</keyword>
<protein>
    <submittedName>
        <fullName evidence="8">Mediator of DNA damage checkpoint protein 1</fullName>
    </submittedName>
</protein>
<feature type="compositionally biased region" description="Low complexity" evidence="6">
    <location>
        <begin position="1143"/>
        <end position="1162"/>
    </location>
</feature>
<comment type="subcellular location">
    <subcellularLocation>
        <location evidence="1">Nucleus</location>
    </subcellularLocation>
</comment>
<dbReference type="InterPro" id="IPR001357">
    <property type="entry name" value="BRCT_dom"/>
</dbReference>
<dbReference type="CDD" id="cd18441">
    <property type="entry name" value="BRCT_MDC1_rpt2"/>
    <property type="match status" value="1"/>
</dbReference>
<dbReference type="PANTHER" id="PTHR23196">
    <property type="entry name" value="PAX TRANSCRIPTION ACTIVATION DOMAIN INTERACTING PROTEIN"/>
    <property type="match status" value="1"/>
</dbReference>
<dbReference type="Pfam" id="PF16770">
    <property type="entry name" value="RTT107_BRCT_5"/>
    <property type="match status" value="1"/>
</dbReference>
<feature type="compositionally biased region" description="Polar residues" evidence="6">
    <location>
        <begin position="988"/>
        <end position="999"/>
    </location>
</feature>
<feature type="compositionally biased region" description="Polar residues" evidence="6">
    <location>
        <begin position="1740"/>
        <end position="1755"/>
    </location>
</feature>
<evidence type="ECO:0000256" key="3">
    <source>
        <dbReference type="ARBA" id="ARBA00022763"/>
    </source>
</evidence>
<feature type="compositionally biased region" description="Polar residues" evidence="6">
    <location>
        <begin position="1378"/>
        <end position="1401"/>
    </location>
</feature>
<feature type="compositionally biased region" description="Polar residues" evidence="6">
    <location>
        <begin position="346"/>
        <end position="355"/>
    </location>
</feature>
<feature type="compositionally biased region" description="Basic and acidic residues" evidence="6">
    <location>
        <begin position="310"/>
        <end position="320"/>
    </location>
</feature>
<feature type="compositionally biased region" description="Acidic residues" evidence="6">
    <location>
        <begin position="385"/>
        <end position="399"/>
    </location>
</feature>
<accession>A0AAV4J2E5</accession>
<evidence type="ECO:0000256" key="2">
    <source>
        <dbReference type="ARBA" id="ARBA00022553"/>
    </source>
</evidence>
<dbReference type="InterPro" id="IPR036420">
    <property type="entry name" value="BRCT_dom_sf"/>
</dbReference>
<feature type="compositionally biased region" description="Low complexity" evidence="6">
    <location>
        <begin position="1521"/>
        <end position="1531"/>
    </location>
</feature>
<reference evidence="8 9" key="1">
    <citation type="journal article" date="2021" name="Elife">
        <title>Chloroplast acquisition without the gene transfer in kleptoplastic sea slugs, Plakobranchus ocellatus.</title>
        <authorList>
            <person name="Maeda T."/>
            <person name="Takahashi S."/>
            <person name="Yoshida T."/>
            <person name="Shimamura S."/>
            <person name="Takaki Y."/>
            <person name="Nagai Y."/>
            <person name="Toyoda A."/>
            <person name="Suzuki Y."/>
            <person name="Arimoto A."/>
            <person name="Ishii H."/>
            <person name="Satoh N."/>
            <person name="Nishiyama T."/>
            <person name="Hasebe M."/>
            <person name="Maruyama T."/>
            <person name="Minagawa J."/>
            <person name="Obokata J."/>
            <person name="Shigenobu S."/>
        </authorList>
    </citation>
    <scope>NUCLEOTIDE SEQUENCE [LARGE SCALE GENOMIC DNA]</scope>
</reference>
<dbReference type="PROSITE" id="PS50172">
    <property type="entry name" value="BRCT"/>
    <property type="match status" value="1"/>
</dbReference>
<feature type="compositionally biased region" description="Polar residues" evidence="6">
    <location>
        <begin position="630"/>
        <end position="643"/>
    </location>
</feature>
<feature type="compositionally biased region" description="Basic and acidic residues" evidence="6">
    <location>
        <begin position="1820"/>
        <end position="1839"/>
    </location>
</feature>
<feature type="compositionally biased region" description="Polar residues" evidence="6">
    <location>
        <begin position="1533"/>
        <end position="1543"/>
    </location>
</feature>
<evidence type="ECO:0000256" key="4">
    <source>
        <dbReference type="ARBA" id="ARBA00023204"/>
    </source>
</evidence>
<dbReference type="Gene3D" id="3.40.50.10190">
    <property type="entry name" value="BRCT domain"/>
    <property type="match status" value="2"/>
</dbReference>
<evidence type="ECO:0000256" key="1">
    <source>
        <dbReference type="ARBA" id="ARBA00004123"/>
    </source>
</evidence>
<feature type="compositionally biased region" description="Polar residues" evidence="6">
    <location>
        <begin position="1359"/>
        <end position="1369"/>
    </location>
</feature>
<feature type="compositionally biased region" description="Low complexity" evidence="6">
    <location>
        <begin position="1331"/>
        <end position="1343"/>
    </location>
</feature>
<feature type="region of interest" description="Disordered" evidence="6">
    <location>
        <begin position="443"/>
        <end position="500"/>
    </location>
</feature>
<feature type="compositionally biased region" description="Basic and acidic residues" evidence="6">
    <location>
        <begin position="1233"/>
        <end position="1248"/>
    </location>
</feature>
<feature type="compositionally biased region" description="Basic and acidic residues" evidence="6">
    <location>
        <begin position="1478"/>
        <end position="1488"/>
    </location>
</feature>
<feature type="compositionally biased region" description="Polar residues" evidence="6">
    <location>
        <begin position="469"/>
        <end position="479"/>
    </location>
</feature>
<feature type="compositionally biased region" description="Basic and acidic residues" evidence="6">
    <location>
        <begin position="1125"/>
        <end position="1138"/>
    </location>
</feature>
<keyword evidence="4" id="KW-0234">DNA repair</keyword>
<feature type="domain" description="BRCT" evidence="7">
    <location>
        <begin position="1897"/>
        <end position="1975"/>
    </location>
</feature>
<feature type="compositionally biased region" description="Basic and acidic residues" evidence="6">
    <location>
        <begin position="171"/>
        <end position="184"/>
    </location>
</feature>
<dbReference type="SUPFAM" id="SSF52113">
    <property type="entry name" value="BRCT domain"/>
    <property type="match status" value="1"/>
</dbReference>
<feature type="compositionally biased region" description="Basic and acidic residues" evidence="6">
    <location>
        <begin position="607"/>
        <end position="617"/>
    </location>
</feature>
<dbReference type="GO" id="GO:0006281">
    <property type="term" value="P:DNA repair"/>
    <property type="evidence" value="ECO:0007669"/>
    <property type="project" value="UniProtKB-KW"/>
</dbReference>
<feature type="compositionally biased region" description="Basic and acidic residues" evidence="6">
    <location>
        <begin position="1349"/>
        <end position="1358"/>
    </location>
</feature>
<evidence type="ECO:0000256" key="5">
    <source>
        <dbReference type="ARBA" id="ARBA00023242"/>
    </source>
</evidence>
<feature type="region of interest" description="Disordered" evidence="6">
    <location>
        <begin position="264"/>
        <end position="416"/>
    </location>
</feature>
<feature type="compositionally biased region" description="Polar residues" evidence="6">
    <location>
        <begin position="1208"/>
        <end position="1232"/>
    </location>
</feature>
<feature type="compositionally biased region" description="Polar residues" evidence="6">
    <location>
        <begin position="1433"/>
        <end position="1442"/>
    </location>
</feature>
<feature type="compositionally biased region" description="Basic and acidic residues" evidence="6">
    <location>
        <begin position="215"/>
        <end position="233"/>
    </location>
</feature>
<evidence type="ECO:0000313" key="9">
    <source>
        <dbReference type="Proteomes" id="UP000762676"/>
    </source>
</evidence>
<keyword evidence="9" id="KW-1185">Reference proteome</keyword>
<feature type="compositionally biased region" description="Basic and acidic residues" evidence="6">
    <location>
        <begin position="1095"/>
        <end position="1112"/>
    </location>
</feature>
<dbReference type="SMART" id="SM00292">
    <property type="entry name" value="BRCT"/>
    <property type="match status" value="2"/>
</dbReference>
<feature type="compositionally biased region" description="Basic and acidic residues" evidence="6">
    <location>
        <begin position="899"/>
        <end position="910"/>
    </location>
</feature>
<dbReference type="CDD" id="cd17744">
    <property type="entry name" value="BRCT_MDC1_rpt1"/>
    <property type="match status" value="1"/>
</dbReference>
<feature type="compositionally biased region" description="Polar residues" evidence="6">
    <location>
        <begin position="1673"/>
        <end position="1690"/>
    </location>
</feature>
<keyword evidence="2" id="KW-0597">Phosphoprotein</keyword>
<comment type="caution">
    <text evidence="8">The sequence shown here is derived from an EMBL/GenBank/DDBJ whole genome shotgun (WGS) entry which is preliminary data.</text>
</comment>
<feature type="region of interest" description="Disordered" evidence="6">
    <location>
        <begin position="823"/>
        <end position="1898"/>
    </location>
</feature>
<feature type="compositionally biased region" description="Basic residues" evidence="6">
    <location>
        <begin position="531"/>
        <end position="540"/>
    </location>
</feature>
<gene>
    <name evidence="8" type="ORF">ElyMa_003197100</name>
</gene>
<dbReference type="GO" id="GO:0005634">
    <property type="term" value="C:nucleus"/>
    <property type="evidence" value="ECO:0007669"/>
    <property type="project" value="UniProtKB-SubCell"/>
</dbReference>
<dbReference type="PANTHER" id="PTHR23196:SF34">
    <property type="entry name" value="MEDIATOR OF DNA DAMAGE CHECKPOINT PROTEIN 1"/>
    <property type="match status" value="1"/>
</dbReference>
<name>A0AAV4J2E5_9GAST</name>
<evidence type="ECO:0000259" key="7">
    <source>
        <dbReference type="PROSITE" id="PS50172"/>
    </source>
</evidence>
<feature type="compositionally biased region" description="Basic and acidic residues" evidence="6">
    <location>
        <begin position="1727"/>
        <end position="1739"/>
    </location>
</feature>
<dbReference type="Proteomes" id="UP000762676">
    <property type="component" value="Unassembled WGS sequence"/>
</dbReference>
<organism evidence="8 9">
    <name type="scientific">Elysia marginata</name>
    <dbReference type="NCBI Taxonomy" id="1093978"/>
    <lineage>
        <taxon>Eukaryota</taxon>
        <taxon>Metazoa</taxon>
        <taxon>Spiralia</taxon>
        <taxon>Lophotrochozoa</taxon>
        <taxon>Mollusca</taxon>
        <taxon>Gastropoda</taxon>
        <taxon>Heterobranchia</taxon>
        <taxon>Euthyneura</taxon>
        <taxon>Panpulmonata</taxon>
        <taxon>Sacoglossa</taxon>
        <taxon>Placobranchoidea</taxon>
        <taxon>Plakobranchidae</taxon>
        <taxon>Elysia</taxon>
    </lineage>
</organism>
<feature type="compositionally biased region" description="Acidic residues" evidence="6">
    <location>
        <begin position="734"/>
        <end position="743"/>
    </location>
</feature>
<dbReference type="InterPro" id="IPR051579">
    <property type="entry name" value="DDR_Transcriptional_Reg"/>
</dbReference>
<feature type="compositionally biased region" description="Basic and acidic residues" evidence="6">
    <location>
        <begin position="948"/>
        <end position="960"/>
    </location>
</feature>
<dbReference type="EMBL" id="BMAT01006595">
    <property type="protein sequence ID" value="GFS15803.1"/>
    <property type="molecule type" value="Genomic_DNA"/>
</dbReference>
<feature type="compositionally biased region" description="Basic and acidic residues" evidence="6">
    <location>
        <begin position="142"/>
        <end position="157"/>
    </location>
</feature>
<feature type="compositionally biased region" description="Basic and acidic residues" evidence="6">
    <location>
        <begin position="1766"/>
        <end position="1784"/>
    </location>
</feature>
<feature type="compositionally biased region" description="Basic and acidic residues" evidence="6">
    <location>
        <begin position="1503"/>
        <end position="1512"/>
    </location>
</feature>
<proteinExistence type="predicted"/>
<dbReference type="Pfam" id="PF16589">
    <property type="entry name" value="BRCT_2"/>
    <property type="match status" value="1"/>
</dbReference>
<feature type="compositionally biased region" description="Polar residues" evidence="6">
    <location>
        <begin position="1249"/>
        <end position="1262"/>
    </location>
</feature>
<feature type="compositionally biased region" description="Polar residues" evidence="6">
    <location>
        <begin position="698"/>
        <end position="733"/>
    </location>
</feature>
<feature type="compositionally biased region" description="Polar residues" evidence="6">
    <location>
        <begin position="1287"/>
        <end position="1300"/>
    </location>
</feature>
<feature type="compositionally biased region" description="Acidic residues" evidence="6">
    <location>
        <begin position="911"/>
        <end position="923"/>
    </location>
</feature>
<feature type="region of interest" description="Disordered" evidence="6">
    <location>
        <begin position="141"/>
        <end position="252"/>
    </location>
</feature>
<evidence type="ECO:0000256" key="6">
    <source>
        <dbReference type="SAM" id="MobiDB-lite"/>
    </source>
</evidence>
<feature type="compositionally biased region" description="Basic and acidic residues" evidence="6">
    <location>
        <begin position="1628"/>
        <end position="1639"/>
    </location>
</feature>
<feature type="region of interest" description="Disordered" evidence="6">
    <location>
        <begin position="531"/>
        <end position="751"/>
    </location>
</feature>